<gene>
    <name evidence="7" type="ORF">BN1708_007800</name>
</gene>
<feature type="region of interest" description="Disordered" evidence="5">
    <location>
        <begin position="269"/>
        <end position="300"/>
    </location>
</feature>
<protein>
    <recommendedName>
        <fullName evidence="6">Exonuclease domain-containing protein</fullName>
    </recommendedName>
</protein>
<dbReference type="InterPro" id="IPR034922">
    <property type="entry name" value="REX1-like_exo"/>
</dbReference>
<evidence type="ECO:0000313" key="8">
    <source>
        <dbReference type="Proteomes" id="UP000044602"/>
    </source>
</evidence>
<evidence type="ECO:0000256" key="2">
    <source>
        <dbReference type="ARBA" id="ARBA00022722"/>
    </source>
</evidence>
<dbReference type="PANTHER" id="PTHR12801:SF112">
    <property type="entry name" value="RNA EXONUCLEASE 3"/>
    <property type="match status" value="1"/>
</dbReference>
<dbReference type="InterPro" id="IPR036397">
    <property type="entry name" value="RNaseH_sf"/>
</dbReference>
<feature type="compositionally biased region" description="Polar residues" evidence="5">
    <location>
        <begin position="74"/>
        <end position="86"/>
    </location>
</feature>
<keyword evidence="4" id="KW-0269">Exonuclease</keyword>
<evidence type="ECO:0000259" key="6">
    <source>
        <dbReference type="SMART" id="SM00479"/>
    </source>
</evidence>
<feature type="region of interest" description="Disordered" evidence="5">
    <location>
        <begin position="1"/>
        <end position="190"/>
    </location>
</feature>
<dbReference type="SUPFAM" id="SSF53098">
    <property type="entry name" value="Ribonuclease H-like"/>
    <property type="match status" value="1"/>
</dbReference>
<sequence length="687" mass="75351">MFGHKKDSPSSAPPPQVVKPGTSRQRPDDEPASLQDSPRKRQRTEQVVSPPQTLPTPGQPPKSAQPASKPIVPTRNTDGSLSTQARPISPPSLKRLATSRPPVAQRSSPNQTPSNTPAKSRSASAAHTPSVTSSSTKKVTGFAGTSSSRGGTTHAANASSTSASAEASPSTKPRKPETLNPRLLKKSPATYQTRVQLLKMLHQEYTRLNKELKKVAKGDDSQLVLSDQHLIWKALDEEEKCATEKPTIYSNVVKNRIMQYKRMAVREWTEERRNEHQSRNPKSRPDAKSSGTPKVLSTGLKPAQEVQILRRLVTSIEGLDAHGYVPAPPAEAEITKARQGLEAAQGWEKCDRCDKRFQVFPGRRDEDGALTSGGVCKHHYGKTYFPERQPGDRSKQQKRYRCCGTQVGDSVGCTETPHHVFKVTDPKRLAAVMDFAETPENPSVPSDRAVCFDCEMCYTVNGLELVRLTATAWPSGDIMLDVLVQPLGEILDLNSRFSGVWPEDMSRAQPWTSIEIPPVAISTNTKNSDGHQKAALRIVPSPHAARDLLFSLLAPNTPLIGHGLENDLNSVRIIHPTLVDTVLLNPHKHGLPYRHGLKMLMETLLNRKIQMETGGKIQGHDSAEDARAAGELALLKVMEEWQNMRFKGWTLEKTTGDMVPPKDASSSGTNGGIDDTKLTVEFLEAAH</sequence>
<comment type="similarity">
    <text evidence="1">Belongs to the REXO1/REXO3 family.</text>
</comment>
<dbReference type="STRING" id="100787.A0A0G4MW86"/>
<dbReference type="EMBL" id="CVQH01025527">
    <property type="protein sequence ID" value="CRK38478.1"/>
    <property type="molecule type" value="Genomic_DNA"/>
</dbReference>
<dbReference type="AlphaFoldDB" id="A0A0G4MW86"/>
<keyword evidence="2" id="KW-0540">Nuclease</keyword>
<keyword evidence="3" id="KW-0378">Hydrolase</keyword>
<evidence type="ECO:0000313" key="7">
    <source>
        <dbReference type="EMBL" id="CRK38478.1"/>
    </source>
</evidence>
<dbReference type="InterPro" id="IPR047021">
    <property type="entry name" value="REXO1/3/4-like"/>
</dbReference>
<feature type="compositionally biased region" description="Low complexity" evidence="5">
    <location>
        <begin position="128"/>
        <end position="140"/>
    </location>
</feature>
<feature type="compositionally biased region" description="Low complexity" evidence="5">
    <location>
        <begin position="152"/>
        <end position="171"/>
    </location>
</feature>
<dbReference type="GO" id="GO:0004527">
    <property type="term" value="F:exonuclease activity"/>
    <property type="evidence" value="ECO:0007669"/>
    <property type="project" value="UniProtKB-KW"/>
</dbReference>
<keyword evidence="8" id="KW-1185">Reference proteome</keyword>
<feature type="domain" description="Exonuclease" evidence="6">
    <location>
        <begin position="448"/>
        <end position="642"/>
    </location>
</feature>
<evidence type="ECO:0000256" key="4">
    <source>
        <dbReference type="ARBA" id="ARBA00022839"/>
    </source>
</evidence>
<feature type="compositionally biased region" description="Polar residues" evidence="5">
    <location>
        <begin position="105"/>
        <end position="127"/>
    </location>
</feature>
<dbReference type="Gene3D" id="3.30.420.10">
    <property type="entry name" value="Ribonuclease H-like superfamily/Ribonuclease H"/>
    <property type="match status" value="1"/>
</dbReference>
<dbReference type="Proteomes" id="UP000044602">
    <property type="component" value="Unassembled WGS sequence"/>
</dbReference>
<dbReference type="SMART" id="SM00479">
    <property type="entry name" value="EXOIII"/>
    <property type="match status" value="1"/>
</dbReference>
<reference evidence="7 8" key="1">
    <citation type="submission" date="2015-05" db="EMBL/GenBank/DDBJ databases">
        <authorList>
            <person name="Wang D.B."/>
            <person name="Wang M."/>
        </authorList>
    </citation>
    <scope>NUCLEOTIDE SEQUENCE [LARGE SCALE GENOMIC DNA]</scope>
    <source>
        <strain evidence="7">VL1</strain>
    </source>
</reference>
<dbReference type="InterPro" id="IPR013520">
    <property type="entry name" value="Ribonucl_H"/>
</dbReference>
<proteinExistence type="inferred from homology"/>
<evidence type="ECO:0000256" key="3">
    <source>
        <dbReference type="ARBA" id="ARBA00022801"/>
    </source>
</evidence>
<organism evidence="7 8">
    <name type="scientific">Verticillium longisporum</name>
    <name type="common">Verticillium dahliae var. longisporum</name>
    <dbReference type="NCBI Taxonomy" id="100787"/>
    <lineage>
        <taxon>Eukaryota</taxon>
        <taxon>Fungi</taxon>
        <taxon>Dikarya</taxon>
        <taxon>Ascomycota</taxon>
        <taxon>Pezizomycotina</taxon>
        <taxon>Sordariomycetes</taxon>
        <taxon>Hypocreomycetidae</taxon>
        <taxon>Glomerellales</taxon>
        <taxon>Plectosphaerellaceae</taxon>
        <taxon>Verticillium</taxon>
    </lineage>
</organism>
<name>A0A0G4MW86_VERLO</name>
<evidence type="ECO:0000256" key="5">
    <source>
        <dbReference type="SAM" id="MobiDB-lite"/>
    </source>
</evidence>
<feature type="compositionally biased region" description="Basic and acidic residues" evidence="5">
    <location>
        <begin position="269"/>
        <end position="287"/>
    </location>
</feature>
<accession>A0A0G4MW86</accession>
<dbReference type="GO" id="GO:0005634">
    <property type="term" value="C:nucleus"/>
    <property type="evidence" value="ECO:0007669"/>
    <property type="project" value="TreeGrafter"/>
</dbReference>
<evidence type="ECO:0000256" key="1">
    <source>
        <dbReference type="ARBA" id="ARBA00006357"/>
    </source>
</evidence>
<dbReference type="CDD" id="cd06145">
    <property type="entry name" value="REX1_like"/>
    <property type="match status" value="1"/>
</dbReference>
<dbReference type="PANTHER" id="PTHR12801">
    <property type="entry name" value="RNA EXONUCLEASE REXO1 / RECO3 FAMILY MEMBER-RELATED"/>
    <property type="match status" value="1"/>
</dbReference>
<dbReference type="GO" id="GO:0003676">
    <property type="term" value="F:nucleic acid binding"/>
    <property type="evidence" value="ECO:0007669"/>
    <property type="project" value="InterPro"/>
</dbReference>
<dbReference type="InterPro" id="IPR012337">
    <property type="entry name" value="RNaseH-like_sf"/>
</dbReference>